<feature type="domain" description="Radical SAM core" evidence="1">
    <location>
        <begin position="213"/>
        <end position="459"/>
    </location>
</feature>
<dbReference type="CDD" id="cd01335">
    <property type="entry name" value="Radical_SAM"/>
    <property type="match status" value="1"/>
</dbReference>
<dbReference type="EMBL" id="CP008822">
    <property type="protein sequence ID" value="AIM28077.1"/>
    <property type="molecule type" value="Genomic_DNA"/>
</dbReference>
<organism evidence="2 3">
    <name type="scientific">Metallosphaera sedula</name>
    <dbReference type="NCBI Taxonomy" id="43687"/>
    <lineage>
        <taxon>Archaea</taxon>
        <taxon>Thermoproteota</taxon>
        <taxon>Thermoprotei</taxon>
        <taxon>Sulfolobales</taxon>
        <taxon>Sulfolobaceae</taxon>
        <taxon>Metallosphaera</taxon>
    </lineage>
</organism>
<dbReference type="InterPro" id="IPR023404">
    <property type="entry name" value="rSAM_horseshoe"/>
</dbReference>
<proteinExistence type="predicted"/>
<evidence type="ECO:0000313" key="3">
    <source>
        <dbReference type="Proteomes" id="UP000029084"/>
    </source>
</evidence>
<dbReference type="InterPro" id="IPR007197">
    <property type="entry name" value="rSAM"/>
</dbReference>
<dbReference type="PROSITE" id="PS51918">
    <property type="entry name" value="RADICAL_SAM"/>
    <property type="match status" value="1"/>
</dbReference>
<protein>
    <submittedName>
        <fullName evidence="2">Radical SAM domain protein</fullName>
    </submittedName>
</protein>
<dbReference type="SFLD" id="SFLDG01082">
    <property type="entry name" value="B12-binding_domain_containing"/>
    <property type="match status" value="1"/>
</dbReference>
<reference evidence="2 3" key="1">
    <citation type="journal article" date="2014" name="J. Bacteriol.">
        <title>Role of an Archaeal PitA Transporter in the Copper and Arsenic Resistance of Metallosphaera sedula, an Extreme Thermoacidophile.</title>
        <authorList>
            <person name="McCarthy S."/>
            <person name="Ai C."/>
            <person name="Wheaton G."/>
            <person name="Tevatia R."/>
            <person name="Eckrich V."/>
            <person name="Kelly R."/>
            <person name="Blum P."/>
        </authorList>
    </citation>
    <scope>NUCLEOTIDE SEQUENCE [LARGE SCALE GENOMIC DNA]</scope>
    <source>
        <strain evidence="2 3">CuR1</strain>
    </source>
</reference>
<dbReference type="AlphaFoldDB" id="A0A088E8T3"/>
<dbReference type="PANTHER" id="PTHR42731:SF4">
    <property type="entry name" value="RADICAL SAM DOMAIN PROTEIN"/>
    <property type="match status" value="1"/>
</dbReference>
<evidence type="ECO:0000313" key="2">
    <source>
        <dbReference type="EMBL" id="AIM28077.1"/>
    </source>
</evidence>
<dbReference type="GO" id="GO:0051536">
    <property type="term" value="F:iron-sulfur cluster binding"/>
    <property type="evidence" value="ECO:0007669"/>
    <property type="project" value="InterPro"/>
</dbReference>
<dbReference type="Pfam" id="PF04055">
    <property type="entry name" value="Radical_SAM"/>
    <property type="match status" value="1"/>
</dbReference>
<dbReference type="SFLD" id="SFLDS00029">
    <property type="entry name" value="Radical_SAM"/>
    <property type="match status" value="1"/>
</dbReference>
<accession>A0A088E8T3</accession>
<dbReference type="GO" id="GO:0003824">
    <property type="term" value="F:catalytic activity"/>
    <property type="evidence" value="ECO:0007669"/>
    <property type="project" value="InterPro"/>
</dbReference>
<dbReference type="OMA" id="GPAAWQW"/>
<dbReference type="OrthoDB" id="358785at2157"/>
<dbReference type="SMART" id="SM00729">
    <property type="entry name" value="Elp3"/>
    <property type="match status" value="1"/>
</dbReference>
<dbReference type="RefSeq" id="WP_012021880.1">
    <property type="nucleotide sequence ID" value="NZ_AP019770.1"/>
</dbReference>
<dbReference type="InterPro" id="IPR058240">
    <property type="entry name" value="rSAM_sf"/>
</dbReference>
<dbReference type="PANTHER" id="PTHR42731">
    <property type="entry name" value="SLL1084 PROTEIN"/>
    <property type="match status" value="1"/>
</dbReference>
<sequence length="503" mass="57688">MENFDFILTTDRCLMTNHHGKEFLGFLGTGPAVGVPESAWKWLACPKMKTDDIGRPWEAPYGMRKVEAKLIDEGFKAAIIDPDHLAPHLKNAKALMFSHHDYFAFGPPSSTWWGITKQEPVNYKSFQELINKPEVQEAKKRGVKMIAGGPSVWQWLWREDMIEKVGIDTLVDGEAERVIGKLAQMILDNEDLPRYMYVSGEDVPGIEDIPDIKGASVNGLIEIMRGCARSCRFCSVTLRPTRYYPLEKIERELQVNVRAGVRHGVIHSDDVLFYGAVGILPRPEPLIKLHKMVKKYYKTIAWSHASLAAIRFSEEKYGLISKLSEIIYENGSQNYLGVEVGIETGSPRLAKEIMPAKSAPYKPESYPETVAEAFKIMHEHNIIPAGTMIVGLPEEKEDDVIRTIELVDNLKPFRSILVPMFFVPMGYFKNKDWFTRIQLSPSHIELYKRVFWHDVYWAENILNSFYMKGPVYFPVRMVLKLFLRVAKRRMKQVEAWLESQMKA</sequence>
<dbReference type="SUPFAM" id="SSF102114">
    <property type="entry name" value="Radical SAM enzymes"/>
    <property type="match status" value="1"/>
</dbReference>
<evidence type="ECO:0000259" key="1">
    <source>
        <dbReference type="PROSITE" id="PS51918"/>
    </source>
</evidence>
<dbReference type="Gene3D" id="3.80.30.20">
    <property type="entry name" value="tm_1862 like domain"/>
    <property type="match status" value="1"/>
</dbReference>
<dbReference type="GeneID" id="97612940"/>
<dbReference type="Proteomes" id="UP000029084">
    <property type="component" value="Chromosome"/>
</dbReference>
<name>A0A088E8T3_9CREN</name>
<dbReference type="InterPro" id="IPR006638">
    <property type="entry name" value="Elp3/MiaA/NifB-like_rSAM"/>
</dbReference>
<gene>
    <name evidence="2" type="ORF">HA72_1953</name>
</gene>